<dbReference type="Proteomes" id="UP000501690">
    <property type="component" value="Linkage Group LG3"/>
</dbReference>
<name>A0A4D6LG88_VIGUN</name>
<sequence>MNCRQMILSSFRRFRVPIEEPPVRYNGLAVVRVAARCVSQIRGWPLFSDGGRVRRSREHFRWRNGASRCGATLVQQWWFRDEHDDGAGAGAIVVVLRGGRRRVCRLTREDGKVLVRVLSKMLDYSNELEWCDHGGSGNGTSGEEGGTMKKTRWLVHGGARDAGSSRWPRDDDCGF</sequence>
<keyword evidence="2" id="KW-1185">Reference proteome</keyword>
<accession>A0A4D6LG88</accession>
<evidence type="ECO:0000313" key="2">
    <source>
        <dbReference type="Proteomes" id="UP000501690"/>
    </source>
</evidence>
<dbReference type="EMBL" id="CP039347">
    <property type="protein sequence ID" value="QCD87513.1"/>
    <property type="molecule type" value="Genomic_DNA"/>
</dbReference>
<organism evidence="1 2">
    <name type="scientific">Vigna unguiculata</name>
    <name type="common">Cowpea</name>
    <dbReference type="NCBI Taxonomy" id="3917"/>
    <lineage>
        <taxon>Eukaryota</taxon>
        <taxon>Viridiplantae</taxon>
        <taxon>Streptophyta</taxon>
        <taxon>Embryophyta</taxon>
        <taxon>Tracheophyta</taxon>
        <taxon>Spermatophyta</taxon>
        <taxon>Magnoliopsida</taxon>
        <taxon>eudicotyledons</taxon>
        <taxon>Gunneridae</taxon>
        <taxon>Pentapetalae</taxon>
        <taxon>rosids</taxon>
        <taxon>fabids</taxon>
        <taxon>Fabales</taxon>
        <taxon>Fabaceae</taxon>
        <taxon>Papilionoideae</taxon>
        <taxon>50 kb inversion clade</taxon>
        <taxon>NPAAA clade</taxon>
        <taxon>indigoferoid/millettioid clade</taxon>
        <taxon>Phaseoleae</taxon>
        <taxon>Vigna</taxon>
    </lineage>
</organism>
<proteinExistence type="predicted"/>
<reference evidence="1 2" key="1">
    <citation type="submission" date="2019-04" db="EMBL/GenBank/DDBJ databases">
        <title>An improved genome assembly and genetic linkage map for asparagus bean, Vigna unguiculata ssp. sesquipedialis.</title>
        <authorList>
            <person name="Xia Q."/>
            <person name="Zhang R."/>
            <person name="Dong Y."/>
        </authorList>
    </citation>
    <scope>NUCLEOTIDE SEQUENCE [LARGE SCALE GENOMIC DNA]</scope>
    <source>
        <tissue evidence="1">Leaf</tissue>
    </source>
</reference>
<dbReference type="AlphaFoldDB" id="A0A4D6LG88"/>
<protein>
    <submittedName>
        <fullName evidence="1">Uncharacterized protein</fullName>
    </submittedName>
</protein>
<gene>
    <name evidence="1" type="ORF">DEO72_LG3g2049</name>
</gene>
<evidence type="ECO:0000313" key="1">
    <source>
        <dbReference type="EMBL" id="QCD87513.1"/>
    </source>
</evidence>